<dbReference type="InterPro" id="IPR050869">
    <property type="entry name" value="H3K4_H4K5_MeTrfase"/>
</dbReference>
<gene>
    <name evidence="7" type="ORF">O3P69_011407</name>
</gene>
<evidence type="ECO:0000259" key="6">
    <source>
        <dbReference type="PROSITE" id="PS50865"/>
    </source>
</evidence>
<dbReference type="PROSITE" id="PS01360">
    <property type="entry name" value="ZF_MYND_1"/>
    <property type="match status" value="1"/>
</dbReference>
<evidence type="ECO:0000313" key="7">
    <source>
        <dbReference type="EMBL" id="KAK8382831.1"/>
    </source>
</evidence>
<dbReference type="SUPFAM" id="SSF82199">
    <property type="entry name" value="SET domain"/>
    <property type="match status" value="1"/>
</dbReference>
<evidence type="ECO:0000256" key="1">
    <source>
        <dbReference type="ARBA" id="ARBA00022723"/>
    </source>
</evidence>
<name>A0AAW0T619_SCYPA</name>
<dbReference type="InterPro" id="IPR046341">
    <property type="entry name" value="SET_dom_sf"/>
</dbReference>
<dbReference type="PROSITE" id="PS50865">
    <property type="entry name" value="ZF_MYND_2"/>
    <property type="match status" value="1"/>
</dbReference>
<dbReference type="Gene3D" id="1.10.220.160">
    <property type="match status" value="1"/>
</dbReference>
<organism evidence="7 8">
    <name type="scientific">Scylla paramamosain</name>
    <name type="common">Mud crab</name>
    <dbReference type="NCBI Taxonomy" id="85552"/>
    <lineage>
        <taxon>Eukaryota</taxon>
        <taxon>Metazoa</taxon>
        <taxon>Ecdysozoa</taxon>
        <taxon>Arthropoda</taxon>
        <taxon>Crustacea</taxon>
        <taxon>Multicrustacea</taxon>
        <taxon>Malacostraca</taxon>
        <taxon>Eumalacostraca</taxon>
        <taxon>Eucarida</taxon>
        <taxon>Decapoda</taxon>
        <taxon>Pleocyemata</taxon>
        <taxon>Brachyura</taxon>
        <taxon>Eubrachyura</taxon>
        <taxon>Portunoidea</taxon>
        <taxon>Portunidae</taxon>
        <taxon>Portuninae</taxon>
        <taxon>Scylla</taxon>
    </lineage>
</organism>
<dbReference type="Gene3D" id="1.25.40.10">
    <property type="entry name" value="Tetratricopeptide repeat domain"/>
    <property type="match status" value="1"/>
</dbReference>
<proteinExistence type="predicted"/>
<comment type="caution">
    <text evidence="7">The sequence shown here is derived from an EMBL/GenBank/DDBJ whole genome shotgun (WGS) entry which is preliminary data.</text>
</comment>
<dbReference type="Pfam" id="PF01753">
    <property type="entry name" value="zf-MYND"/>
    <property type="match status" value="1"/>
</dbReference>
<keyword evidence="2 4" id="KW-0863">Zinc-finger</keyword>
<evidence type="ECO:0000313" key="8">
    <source>
        <dbReference type="Proteomes" id="UP001487740"/>
    </source>
</evidence>
<dbReference type="EMBL" id="JARAKH010000038">
    <property type="protein sequence ID" value="KAK8382831.1"/>
    <property type="molecule type" value="Genomic_DNA"/>
</dbReference>
<dbReference type="Gene3D" id="6.10.140.2220">
    <property type="match status" value="1"/>
</dbReference>
<evidence type="ECO:0000256" key="5">
    <source>
        <dbReference type="SAM" id="MobiDB-lite"/>
    </source>
</evidence>
<dbReference type="Gene3D" id="1.25.40.970">
    <property type="match status" value="1"/>
</dbReference>
<protein>
    <recommendedName>
        <fullName evidence="6">MYND-type domain-containing protein</fullName>
    </recommendedName>
</protein>
<accession>A0AAW0T619</accession>
<evidence type="ECO:0000256" key="3">
    <source>
        <dbReference type="ARBA" id="ARBA00022833"/>
    </source>
</evidence>
<evidence type="ECO:0000256" key="4">
    <source>
        <dbReference type="PROSITE-ProRule" id="PRU00134"/>
    </source>
</evidence>
<feature type="compositionally biased region" description="Basic and acidic residues" evidence="5">
    <location>
        <begin position="448"/>
        <end position="486"/>
    </location>
</feature>
<dbReference type="SUPFAM" id="SSF144232">
    <property type="entry name" value="HIT/MYND zinc finger-like"/>
    <property type="match status" value="1"/>
</dbReference>
<keyword evidence="8" id="KW-1185">Reference proteome</keyword>
<feature type="compositionally biased region" description="Acidic residues" evidence="5">
    <location>
        <begin position="487"/>
        <end position="503"/>
    </location>
</feature>
<reference evidence="7 8" key="1">
    <citation type="submission" date="2023-03" db="EMBL/GenBank/DDBJ databases">
        <title>High-quality genome of Scylla paramamosain provides insights in environmental adaptation.</title>
        <authorList>
            <person name="Zhang L."/>
        </authorList>
    </citation>
    <scope>NUCLEOTIDE SEQUENCE [LARGE SCALE GENOMIC DNA]</scope>
    <source>
        <strain evidence="7">LZ_2023a</strain>
        <tissue evidence="7">Muscle</tissue>
    </source>
</reference>
<dbReference type="PANTHER" id="PTHR12197:SF251">
    <property type="entry name" value="EG:BACR7C10.4 PROTEIN"/>
    <property type="match status" value="1"/>
</dbReference>
<keyword evidence="3" id="KW-0862">Zinc</keyword>
<dbReference type="AlphaFoldDB" id="A0AAW0T619"/>
<dbReference type="InterPro" id="IPR011990">
    <property type="entry name" value="TPR-like_helical_dom_sf"/>
</dbReference>
<feature type="region of interest" description="Disordered" evidence="5">
    <location>
        <begin position="434"/>
        <end position="507"/>
    </location>
</feature>
<sequence length="735" mass="85092">MDGVGEIEARAGRDGRSRKAGEGLILKHKDTALTPHLASHVQERGSDRGVWTAQRIQEERYSGTGRLREDREEEGSCGGECQQRECVRACVECLSWGYRVCVANPVSFPRTHIRGRTHFPVRGMRVSALSVQLRGSVRGRDGSRGRRAVKKGEVILRSTPFAHIIDSPYMAMYCDTCITSAKETILRPCPECRVIWYCSEKCQEKGLAWHRLECPALKRKQHNLPPNYVRLLARVILRLRNGGDKYVEKFTEREGRRFRDLMSHYKDIKKSEGELRDAEYLREELGKFIGERLLPNMTDFLGIYGRVMVNRFSFFDKTLQNIGSSVYLSASIFDHDCSPNCHIAFTGRTVEIRSIVDMPSFDFSKCFICYLDPVKTVAARRQDLYRKWFFFCECKTCNNKEKRRFENSIVCENSMCLAPVSLPDIDAPIEEALRKKQQEQQQEAMMNGKEKEEKKETEKEKQALEQNGVEEKRTSLQKERGRKKEEEVEDEEAREDEDDEGESGEARCSLCEREVSEARWKQYWDTVAFTREKLRNMTEEDPVMEDCLDMIERQAGLFSHMNAWRVRTLDFAFNGAMFHGCWSLALKYGEENQDGMRFYYGVDNPVYGLFLYKLGKAKIYFKEFREGVKLLEEAEEKLSVGLGDSHPTLEEVRLVNLMANEDVEICLERRIAKAKKREEERLLQVVQQPDNFAAHKTFPWISCANHDKITRTKPTVSQEDKITKTKSILRPSQIA</sequence>
<feature type="compositionally biased region" description="Basic and acidic residues" evidence="5">
    <location>
        <begin position="7"/>
        <end position="22"/>
    </location>
</feature>
<dbReference type="PANTHER" id="PTHR12197">
    <property type="entry name" value="HISTONE-LYSINE N-METHYLTRANSFERASE SMYD"/>
    <property type="match status" value="1"/>
</dbReference>
<evidence type="ECO:0000256" key="2">
    <source>
        <dbReference type="ARBA" id="ARBA00022771"/>
    </source>
</evidence>
<dbReference type="GO" id="GO:0008270">
    <property type="term" value="F:zinc ion binding"/>
    <property type="evidence" value="ECO:0007669"/>
    <property type="project" value="UniProtKB-KW"/>
</dbReference>
<dbReference type="InterPro" id="IPR002893">
    <property type="entry name" value="Znf_MYND"/>
</dbReference>
<feature type="domain" description="MYND-type" evidence="6">
    <location>
        <begin position="174"/>
        <end position="214"/>
    </location>
</feature>
<feature type="region of interest" description="Disordered" evidence="5">
    <location>
        <begin position="1"/>
        <end position="22"/>
    </location>
</feature>
<keyword evidence="1" id="KW-0479">Metal-binding</keyword>
<dbReference type="Proteomes" id="UP001487740">
    <property type="component" value="Unassembled WGS sequence"/>
</dbReference>
<dbReference type="GO" id="GO:0005634">
    <property type="term" value="C:nucleus"/>
    <property type="evidence" value="ECO:0007669"/>
    <property type="project" value="TreeGrafter"/>
</dbReference>
<dbReference type="Gene3D" id="2.170.270.10">
    <property type="entry name" value="SET domain"/>
    <property type="match status" value="1"/>
</dbReference>